<dbReference type="AlphaFoldDB" id="A0A0R2FSN1"/>
<dbReference type="PANTHER" id="PTHR43827:SF3">
    <property type="entry name" value="NADP-DEPENDENT OXIDOREDUCTASE DOMAIN-CONTAINING PROTEIN"/>
    <property type="match status" value="1"/>
</dbReference>
<dbReference type="Pfam" id="PF00248">
    <property type="entry name" value="Aldo_ket_red"/>
    <property type="match status" value="1"/>
</dbReference>
<dbReference type="RefSeq" id="WP_057770173.1">
    <property type="nucleotide sequence ID" value="NZ_JQAT01000004.1"/>
</dbReference>
<dbReference type="EMBL" id="JQAZ01000005">
    <property type="protein sequence ID" value="KRN30999.1"/>
    <property type="molecule type" value="Genomic_DNA"/>
</dbReference>
<dbReference type="PIRSF" id="PIRSF000097">
    <property type="entry name" value="AKR"/>
    <property type="match status" value="1"/>
</dbReference>
<feature type="binding site" evidence="5">
    <location>
        <position position="106"/>
    </location>
    <ligand>
        <name>substrate</name>
    </ligand>
</feature>
<dbReference type="Proteomes" id="UP000051645">
    <property type="component" value="Unassembled WGS sequence"/>
</dbReference>
<evidence type="ECO:0000313" key="8">
    <source>
        <dbReference type="EMBL" id="KRN28124.1"/>
    </source>
</evidence>
<evidence type="ECO:0000313" key="11">
    <source>
        <dbReference type="Proteomes" id="UP000051751"/>
    </source>
</evidence>
<evidence type="ECO:0000313" key="10">
    <source>
        <dbReference type="Proteomes" id="UP000051645"/>
    </source>
</evidence>
<keyword evidence="3" id="KW-0560">Oxidoreductase</keyword>
<dbReference type="EMBL" id="JQAT01000004">
    <property type="protein sequence ID" value="KRN28124.1"/>
    <property type="molecule type" value="Genomic_DNA"/>
</dbReference>
<evidence type="ECO:0000256" key="6">
    <source>
        <dbReference type="PIRSR" id="PIRSR000097-3"/>
    </source>
</evidence>
<dbReference type="STRING" id="81857.IV38_GL001574"/>
<evidence type="ECO:0000256" key="2">
    <source>
        <dbReference type="ARBA" id="ARBA00022857"/>
    </source>
</evidence>
<evidence type="ECO:0000259" key="7">
    <source>
        <dbReference type="Pfam" id="PF00248"/>
    </source>
</evidence>
<dbReference type="Proteomes" id="UP000051751">
    <property type="component" value="Unassembled WGS sequence"/>
</dbReference>
<evidence type="ECO:0000256" key="4">
    <source>
        <dbReference type="PIRSR" id="PIRSR000097-1"/>
    </source>
</evidence>
<dbReference type="PRINTS" id="PR00069">
    <property type="entry name" value="ALDKETRDTASE"/>
</dbReference>
<dbReference type="FunFam" id="3.20.20.100:FF:000015">
    <property type="entry name" value="Oxidoreductase, aldo/keto reductase family"/>
    <property type="match status" value="1"/>
</dbReference>
<dbReference type="OrthoDB" id="9804790at2"/>
<comment type="caution">
    <text evidence="8">The sequence shown here is derived from an EMBL/GenBank/DDBJ whole genome shotgun (WGS) entry which is preliminary data.</text>
</comment>
<evidence type="ECO:0000256" key="3">
    <source>
        <dbReference type="ARBA" id="ARBA00023002"/>
    </source>
</evidence>
<name>A0A0R2FSN1_9LACO</name>
<reference evidence="10 11" key="1">
    <citation type="journal article" date="2015" name="Genome Announc.">
        <title>Expanding the biotechnology potential of lactobacilli through comparative genomics of 213 strains and associated genera.</title>
        <authorList>
            <person name="Sun Z."/>
            <person name="Harris H.M."/>
            <person name="McCann A."/>
            <person name="Guo C."/>
            <person name="Argimon S."/>
            <person name="Zhang W."/>
            <person name="Yang X."/>
            <person name="Jeffery I.B."/>
            <person name="Cooney J.C."/>
            <person name="Kagawa T.F."/>
            <person name="Liu W."/>
            <person name="Song Y."/>
            <person name="Salvetti E."/>
            <person name="Wrobel A."/>
            <person name="Rasinkangas P."/>
            <person name="Parkhill J."/>
            <person name="Rea M.C."/>
            <person name="O'Sullivan O."/>
            <person name="Ritari J."/>
            <person name="Douillard F.P."/>
            <person name="Paul Ross R."/>
            <person name="Yang R."/>
            <person name="Briner A.E."/>
            <person name="Felis G.E."/>
            <person name="de Vos W.M."/>
            <person name="Barrangou R."/>
            <person name="Klaenhammer T.R."/>
            <person name="Caufield P.W."/>
            <person name="Cui Y."/>
            <person name="Zhang H."/>
            <person name="O'Toole P.W."/>
        </authorList>
    </citation>
    <scope>NUCLEOTIDE SEQUENCE [LARGE SCALE GENOMIC DNA]</scope>
    <source>
        <strain evidence="8 11">ATCC BAA-66</strain>
        <strain evidence="9 10">DSM 13344</strain>
    </source>
</reference>
<accession>A0A0R2FSN1</accession>
<sequence>MEYQTFTNGVKIPMLGFGTYEIPSDTVGPLIQDALDTGYRHFDCAHLYGNEKAIGEALTKSNVARKDLFITSKVWNTDQGYDKTLKAFQQSLDDLQQDYLDLYLIHWPDAKNFQLTLDTWKALEKIYADGKARAIGVSNFSEDQLTELAKTATVKPMVNQIERHPYKVQKALGDFDAAHQIVNEGYSPLGHGHAMLNDPVLVDLAAKYHKTAAQVVLRWDIDTNFVVFPKSSKPERIKENFDIFDFKLEPADIDRINALDQDKHLNY</sequence>
<dbReference type="InterPro" id="IPR023210">
    <property type="entry name" value="NADP_OxRdtase_dom"/>
</dbReference>
<dbReference type="Gene3D" id="3.20.20.100">
    <property type="entry name" value="NADP-dependent oxidoreductase domain"/>
    <property type="match status" value="1"/>
</dbReference>
<dbReference type="PANTHER" id="PTHR43827">
    <property type="entry name" value="2,5-DIKETO-D-GLUCONIC ACID REDUCTASE"/>
    <property type="match status" value="1"/>
</dbReference>
<dbReference type="InterPro" id="IPR018170">
    <property type="entry name" value="Aldo/ket_reductase_CS"/>
</dbReference>
<evidence type="ECO:0000256" key="1">
    <source>
        <dbReference type="ARBA" id="ARBA00007905"/>
    </source>
</evidence>
<dbReference type="InterPro" id="IPR020471">
    <property type="entry name" value="AKR"/>
</dbReference>
<keyword evidence="2" id="KW-0521">NADP</keyword>
<dbReference type="InterPro" id="IPR036812">
    <property type="entry name" value="NAD(P)_OxRdtase_dom_sf"/>
</dbReference>
<dbReference type="PROSITE" id="PS00798">
    <property type="entry name" value="ALDOKETO_REDUCTASE_1"/>
    <property type="match status" value="1"/>
</dbReference>
<dbReference type="CDD" id="cd19071">
    <property type="entry name" value="AKR_AKR1-5-like"/>
    <property type="match status" value="1"/>
</dbReference>
<dbReference type="PATRIC" id="fig|81857.3.peg.1585"/>
<evidence type="ECO:0000313" key="9">
    <source>
        <dbReference type="EMBL" id="KRN30999.1"/>
    </source>
</evidence>
<feature type="active site" description="Proton donor" evidence="4">
    <location>
        <position position="48"/>
    </location>
</feature>
<dbReference type="SUPFAM" id="SSF51430">
    <property type="entry name" value="NAD(P)-linked oxidoreductase"/>
    <property type="match status" value="1"/>
</dbReference>
<comment type="similarity">
    <text evidence="1">Belongs to the aldo/keto reductase family.</text>
</comment>
<gene>
    <name evidence="8" type="ORF">IV38_GL001574</name>
    <name evidence="9" type="ORF">IV40_GL001641</name>
</gene>
<protein>
    <submittedName>
        <fullName evidence="8">Aldo keto reductase</fullName>
    </submittedName>
</protein>
<evidence type="ECO:0000256" key="5">
    <source>
        <dbReference type="PIRSR" id="PIRSR000097-2"/>
    </source>
</evidence>
<dbReference type="PROSITE" id="PS00062">
    <property type="entry name" value="ALDOKETO_REDUCTASE_2"/>
    <property type="match status" value="1"/>
</dbReference>
<feature type="site" description="Lowers pKa of active site Tyr" evidence="6">
    <location>
        <position position="73"/>
    </location>
</feature>
<proteinExistence type="inferred from homology"/>
<keyword evidence="10" id="KW-1185">Reference proteome</keyword>
<feature type="domain" description="NADP-dependent oxidoreductase" evidence="7">
    <location>
        <begin position="16"/>
        <end position="260"/>
    </location>
</feature>
<organism evidence="8 11">
    <name type="scientific">Lactobacillus selangorensis</name>
    <dbReference type="NCBI Taxonomy" id="81857"/>
    <lineage>
        <taxon>Bacteria</taxon>
        <taxon>Bacillati</taxon>
        <taxon>Bacillota</taxon>
        <taxon>Bacilli</taxon>
        <taxon>Lactobacillales</taxon>
        <taxon>Lactobacillaceae</taxon>
        <taxon>Lactobacillus</taxon>
    </lineage>
</organism>
<dbReference type="GO" id="GO:0016616">
    <property type="term" value="F:oxidoreductase activity, acting on the CH-OH group of donors, NAD or NADP as acceptor"/>
    <property type="evidence" value="ECO:0007669"/>
    <property type="project" value="UniProtKB-ARBA"/>
</dbReference>